<evidence type="ECO:0000256" key="7">
    <source>
        <dbReference type="SAM" id="MobiDB-lite"/>
    </source>
</evidence>
<dbReference type="SUPFAM" id="SSF53448">
    <property type="entry name" value="Nucleotide-diphospho-sugar transferases"/>
    <property type="match status" value="1"/>
</dbReference>
<proteinExistence type="predicted"/>
<dbReference type="EC" id="2.4.1.12" evidence="9"/>
<feature type="transmembrane region" description="Helical" evidence="8">
    <location>
        <begin position="491"/>
        <end position="510"/>
    </location>
</feature>
<evidence type="ECO:0000313" key="10">
    <source>
        <dbReference type="Proteomes" id="UP000187735"/>
    </source>
</evidence>
<dbReference type="OrthoDB" id="154460at2"/>
<keyword evidence="2 9" id="KW-0328">Glycosyltransferase</keyword>
<feature type="region of interest" description="Disordered" evidence="7">
    <location>
        <begin position="1"/>
        <end position="26"/>
    </location>
</feature>
<evidence type="ECO:0000256" key="3">
    <source>
        <dbReference type="ARBA" id="ARBA00022679"/>
    </source>
</evidence>
<dbReference type="RefSeq" id="WP_145944469.1">
    <property type="nucleotide sequence ID" value="NZ_CP017641.1"/>
</dbReference>
<sequence length="556" mass="63181">MQSLSSINPNGTQTGERELTANRKKTAQPSISPGLLIDLMDADACRQFRFLVVSWAAGLVIFYCWWFRLEHVSHWVGFIVNTLLVTWTACLPGYFIFFVSRMKRVDPTISISESWRVAMVTTRAPSEPFELVQDTLKGMLAQEHRHDTWLADEDPTDEIYHWCEEHGVRVSCRKGVAEYHQQQWPRRTKCKEGNLAYFYDHYGYENYDLVVQLDADHVPQERYLEHMLRPFADGAVGYVSAPSICSKNSKTSWSARGRLFSEALMHGPLQAGYSGSFAPLCIGSHYAVRTEALRAIGGLGPELAEDHSTTLMMNGHGWRGIHAIDAIAIGEGPPTLAACITQEFQWSRSLMVVLLTLLPRYWSKLSRPLRVQFLLSELWYPLFSLTMLTGLILPIVAVIIKVPWVRVSYLDFIGHTLPLTLLTLAIHKFLKQKFWLRPADSPCLSWEMALFQVIRWPWSLLGSVMGVFDSIRRKNVTFRVTPKGAVHDDALNWRILAPYLAVLVFSFLPTLCISDAGTATGYFSFLIIAQIVYTIALFAIVLIHRREVHQNLSAEE</sequence>
<keyword evidence="10" id="KW-1185">Reference proteome</keyword>
<evidence type="ECO:0000256" key="4">
    <source>
        <dbReference type="ARBA" id="ARBA00022692"/>
    </source>
</evidence>
<dbReference type="PANTHER" id="PTHR43867">
    <property type="entry name" value="CELLULOSE SYNTHASE CATALYTIC SUBUNIT A [UDP-FORMING]"/>
    <property type="match status" value="1"/>
</dbReference>
<dbReference type="Proteomes" id="UP000187735">
    <property type="component" value="Chromosome"/>
</dbReference>
<dbReference type="EMBL" id="CP017641">
    <property type="protein sequence ID" value="APZ96411.1"/>
    <property type="molecule type" value="Genomic_DNA"/>
</dbReference>
<feature type="transmembrane region" description="Helical" evidence="8">
    <location>
        <begin position="75"/>
        <end position="99"/>
    </location>
</feature>
<name>A0A1P8WQS3_9PLAN</name>
<comment type="subcellular location">
    <subcellularLocation>
        <location evidence="1">Membrane</location>
        <topology evidence="1">Multi-pass membrane protein</topology>
    </subcellularLocation>
</comment>
<evidence type="ECO:0000256" key="8">
    <source>
        <dbReference type="SAM" id="Phobius"/>
    </source>
</evidence>
<keyword evidence="4 8" id="KW-0812">Transmembrane</keyword>
<evidence type="ECO:0000256" key="2">
    <source>
        <dbReference type="ARBA" id="ARBA00022676"/>
    </source>
</evidence>
<evidence type="ECO:0000256" key="5">
    <source>
        <dbReference type="ARBA" id="ARBA00022989"/>
    </source>
</evidence>
<dbReference type="AlphaFoldDB" id="A0A1P8WQS3"/>
<dbReference type="KEGG" id="fmr:Fuma_06080"/>
<feature type="transmembrane region" description="Helical" evidence="8">
    <location>
        <begin position="412"/>
        <end position="430"/>
    </location>
</feature>
<dbReference type="STRING" id="1891926.Fuma_06080"/>
<dbReference type="PANTHER" id="PTHR43867:SF2">
    <property type="entry name" value="CELLULOSE SYNTHASE CATALYTIC SUBUNIT A [UDP-FORMING]"/>
    <property type="match status" value="1"/>
</dbReference>
<keyword evidence="6 8" id="KW-0472">Membrane</keyword>
<gene>
    <name evidence="9" type="primary">bcsA</name>
    <name evidence="9" type="ORF">Fuma_06080</name>
</gene>
<evidence type="ECO:0000313" key="9">
    <source>
        <dbReference type="EMBL" id="APZ96411.1"/>
    </source>
</evidence>
<dbReference type="GO" id="GO:0016760">
    <property type="term" value="F:cellulose synthase (UDP-forming) activity"/>
    <property type="evidence" value="ECO:0007669"/>
    <property type="project" value="UniProtKB-EC"/>
</dbReference>
<feature type="transmembrane region" description="Helical" evidence="8">
    <location>
        <begin position="346"/>
        <end position="363"/>
    </location>
</feature>
<dbReference type="GO" id="GO:0005886">
    <property type="term" value="C:plasma membrane"/>
    <property type="evidence" value="ECO:0007669"/>
    <property type="project" value="TreeGrafter"/>
</dbReference>
<feature type="compositionally biased region" description="Polar residues" evidence="7">
    <location>
        <begin position="1"/>
        <end position="14"/>
    </location>
</feature>
<evidence type="ECO:0000256" key="1">
    <source>
        <dbReference type="ARBA" id="ARBA00004141"/>
    </source>
</evidence>
<dbReference type="InterPro" id="IPR029044">
    <property type="entry name" value="Nucleotide-diphossugar_trans"/>
</dbReference>
<evidence type="ECO:0000256" key="6">
    <source>
        <dbReference type="ARBA" id="ARBA00023136"/>
    </source>
</evidence>
<feature type="transmembrane region" description="Helical" evidence="8">
    <location>
        <begin position="378"/>
        <end position="400"/>
    </location>
</feature>
<reference evidence="9 10" key="1">
    <citation type="journal article" date="2016" name="Front. Microbiol.">
        <title>Fuerstia marisgermanicae gen. nov., sp. nov., an Unusual Member of the Phylum Planctomycetes from the German Wadden Sea.</title>
        <authorList>
            <person name="Kohn T."/>
            <person name="Heuer A."/>
            <person name="Jogler M."/>
            <person name="Vollmers J."/>
            <person name="Boedeker C."/>
            <person name="Bunk B."/>
            <person name="Rast P."/>
            <person name="Borchert D."/>
            <person name="Glockner I."/>
            <person name="Freese H.M."/>
            <person name="Klenk H.P."/>
            <person name="Overmann J."/>
            <person name="Kaster A.K."/>
            <person name="Rohde M."/>
            <person name="Wiegand S."/>
            <person name="Jogler C."/>
        </authorList>
    </citation>
    <scope>NUCLEOTIDE SEQUENCE [LARGE SCALE GENOMIC DNA]</scope>
    <source>
        <strain evidence="9 10">NH11</strain>
    </source>
</reference>
<dbReference type="Pfam" id="PF13641">
    <property type="entry name" value="Glyco_tranf_2_3"/>
    <property type="match status" value="1"/>
</dbReference>
<keyword evidence="3 9" id="KW-0808">Transferase</keyword>
<keyword evidence="5 8" id="KW-1133">Transmembrane helix</keyword>
<feature type="transmembrane region" description="Helical" evidence="8">
    <location>
        <begin position="50"/>
        <end position="69"/>
    </location>
</feature>
<protein>
    <submittedName>
        <fullName evidence="9">Cellulose synthase catalytic subunit [UDP-forming]</fullName>
        <ecNumber evidence="9">2.4.1.12</ecNumber>
    </submittedName>
</protein>
<organism evidence="9 10">
    <name type="scientific">Fuerstiella marisgermanici</name>
    <dbReference type="NCBI Taxonomy" id="1891926"/>
    <lineage>
        <taxon>Bacteria</taxon>
        <taxon>Pseudomonadati</taxon>
        <taxon>Planctomycetota</taxon>
        <taxon>Planctomycetia</taxon>
        <taxon>Planctomycetales</taxon>
        <taxon>Planctomycetaceae</taxon>
        <taxon>Fuerstiella</taxon>
    </lineage>
</organism>
<feature type="transmembrane region" description="Helical" evidence="8">
    <location>
        <begin position="522"/>
        <end position="543"/>
    </location>
</feature>
<dbReference type="Gene3D" id="3.90.550.10">
    <property type="entry name" value="Spore Coat Polysaccharide Biosynthesis Protein SpsA, Chain A"/>
    <property type="match status" value="1"/>
</dbReference>
<accession>A0A1P8WQS3</accession>
<dbReference type="InterPro" id="IPR050321">
    <property type="entry name" value="Glycosyltr_2/OpgH_subfam"/>
</dbReference>